<dbReference type="PROSITE" id="PS50931">
    <property type="entry name" value="HTH_LYSR"/>
    <property type="match status" value="1"/>
</dbReference>
<dbReference type="InterPro" id="IPR000847">
    <property type="entry name" value="LysR_HTH_N"/>
</dbReference>
<dbReference type="GO" id="GO:0006351">
    <property type="term" value="P:DNA-templated transcription"/>
    <property type="evidence" value="ECO:0007669"/>
    <property type="project" value="TreeGrafter"/>
</dbReference>
<dbReference type="InterPro" id="IPR036390">
    <property type="entry name" value="WH_DNA-bd_sf"/>
</dbReference>
<dbReference type="SUPFAM" id="SSF46785">
    <property type="entry name" value="Winged helix' DNA-binding domain"/>
    <property type="match status" value="1"/>
</dbReference>
<organism evidence="6 7">
    <name type="scientific">Roseibium aggregatum</name>
    <dbReference type="NCBI Taxonomy" id="187304"/>
    <lineage>
        <taxon>Bacteria</taxon>
        <taxon>Pseudomonadati</taxon>
        <taxon>Pseudomonadota</taxon>
        <taxon>Alphaproteobacteria</taxon>
        <taxon>Hyphomicrobiales</taxon>
        <taxon>Stappiaceae</taxon>
        <taxon>Roseibium</taxon>
    </lineage>
</organism>
<dbReference type="PANTHER" id="PTHR30537">
    <property type="entry name" value="HTH-TYPE TRANSCRIPTIONAL REGULATOR"/>
    <property type="match status" value="1"/>
</dbReference>
<evidence type="ECO:0000256" key="2">
    <source>
        <dbReference type="ARBA" id="ARBA00023015"/>
    </source>
</evidence>
<keyword evidence="2" id="KW-0805">Transcription regulation</keyword>
<dbReference type="EMBL" id="JABFCZ010000010">
    <property type="protein sequence ID" value="MBD1546721.1"/>
    <property type="molecule type" value="Genomic_DNA"/>
</dbReference>
<keyword evidence="4" id="KW-0804">Transcription</keyword>
<evidence type="ECO:0000256" key="1">
    <source>
        <dbReference type="ARBA" id="ARBA00009437"/>
    </source>
</evidence>
<name>A0A926NYN7_9HYPH</name>
<dbReference type="InterPro" id="IPR036388">
    <property type="entry name" value="WH-like_DNA-bd_sf"/>
</dbReference>
<dbReference type="RefSeq" id="WP_190291386.1">
    <property type="nucleotide sequence ID" value="NZ_JABFCZ010000010.1"/>
</dbReference>
<evidence type="ECO:0000313" key="6">
    <source>
        <dbReference type="EMBL" id="MBD1546721.1"/>
    </source>
</evidence>
<comment type="caution">
    <text evidence="6">The sequence shown here is derived from an EMBL/GenBank/DDBJ whole genome shotgun (WGS) entry which is preliminary data.</text>
</comment>
<dbReference type="Gene3D" id="3.40.190.10">
    <property type="entry name" value="Periplasmic binding protein-like II"/>
    <property type="match status" value="2"/>
</dbReference>
<proteinExistence type="inferred from homology"/>
<gene>
    <name evidence="6" type="ORF">HK439_10640</name>
</gene>
<dbReference type="FunFam" id="1.10.10.10:FF:000001">
    <property type="entry name" value="LysR family transcriptional regulator"/>
    <property type="match status" value="1"/>
</dbReference>
<sequence length="298" mass="32473">MEWRNLPSLSSLRAFAAVAEKKSFSAAGRDLNVSHAAVSQQVRSLEDRLGAQLVVREGRGVALTPEGLQLADGLREGFAILQETVDGLLQADQSRPLNVTMTPSFAVSWLMPRISDFKHQHPDIELMLNPTGDVVEFAPGGIDLAIRFGNGNWPGLESELLLPSNYVIVGAASLVGDKSMCDPAEIQDYPWLQELGTNELSLWLERQGIVPRSKLNITHLPGFMVLDGLRRGDGISATAKVFVESDIEAGNLKVLYEDIKPTSSGYHLVTRPGVQRPPLKTFISWIRAHAAEAAARCA</sequence>
<dbReference type="InterPro" id="IPR005119">
    <property type="entry name" value="LysR_subst-bd"/>
</dbReference>
<evidence type="ECO:0000259" key="5">
    <source>
        <dbReference type="PROSITE" id="PS50931"/>
    </source>
</evidence>
<protein>
    <submittedName>
        <fullName evidence="6">LysR family transcriptional regulator</fullName>
    </submittedName>
</protein>
<dbReference type="GO" id="GO:0043565">
    <property type="term" value="F:sequence-specific DNA binding"/>
    <property type="evidence" value="ECO:0007669"/>
    <property type="project" value="TreeGrafter"/>
</dbReference>
<dbReference type="PANTHER" id="PTHR30537:SF74">
    <property type="entry name" value="HTH-TYPE TRANSCRIPTIONAL REGULATOR TRPI"/>
    <property type="match status" value="1"/>
</dbReference>
<reference evidence="6" key="1">
    <citation type="submission" date="2020-05" db="EMBL/GenBank/DDBJ databases">
        <title>Identification of trans-AT polyketide cluster in two marine bacteria, producers of a novel glutaramide-containing polyketide sesbanimide D and analogs.</title>
        <authorList>
            <person name="Kacar D."/>
            <person name="Rodriguez P."/>
            <person name="Canedo L."/>
            <person name="Gonzalez E."/>
            <person name="Galan B."/>
            <person name="De La Calle F."/>
            <person name="Garcia J.L."/>
        </authorList>
    </citation>
    <scope>NUCLEOTIDE SEQUENCE</scope>
    <source>
        <strain evidence="6">PHM038</strain>
    </source>
</reference>
<dbReference type="AlphaFoldDB" id="A0A926NYN7"/>
<comment type="similarity">
    <text evidence="1">Belongs to the LysR transcriptional regulatory family.</text>
</comment>
<evidence type="ECO:0000256" key="3">
    <source>
        <dbReference type="ARBA" id="ARBA00023125"/>
    </source>
</evidence>
<dbReference type="Proteomes" id="UP000598467">
    <property type="component" value="Unassembled WGS sequence"/>
</dbReference>
<dbReference type="Pfam" id="PF03466">
    <property type="entry name" value="LysR_substrate"/>
    <property type="match status" value="1"/>
</dbReference>
<dbReference type="SUPFAM" id="SSF53850">
    <property type="entry name" value="Periplasmic binding protein-like II"/>
    <property type="match status" value="1"/>
</dbReference>
<dbReference type="GO" id="GO:0003700">
    <property type="term" value="F:DNA-binding transcription factor activity"/>
    <property type="evidence" value="ECO:0007669"/>
    <property type="project" value="InterPro"/>
</dbReference>
<keyword evidence="3" id="KW-0238">DNA-binding</keyword>
<accession>A0A926NYN7</accession>
<feature type="domain" description="HTH lysR-type" evidence="5">
    <location>
        <begin position="7"/>
        <end position="64"/>
    </location>
</feature>
<dbReference type="InterPro" id="IPR058163">
    <property type="entry name" value="LysR-type_TF_proteobact-type"/>
</dbReference>
<evidence type="ECO:0000313" key="7">
    <source>
        <dbReference type="Proteomes" id="UP000598467"/>
    </source>
</evidence>
<evidence type="ECO:0000256" key="4">
    <source>
        <dbReference type="ARBA" id="ARBA00023163"/>
    </source>
</evidence>
<dbReference type="Pfam" id="PF00126">
    <property type="entry name" value="HTH_1"/>
    <property type="match status" value="1"/>
</dbReference>
<dbReference type="Gene3D" id="1.10.10.10">
    <property type="entry name" value="Winged helix-like DNA-binding domain superfamily/Winged helix DNA-binding domain"/>
    <property type="match status" value="1"/>
</dbReference>
<dbReference type="PRINTS" id="PR00039">
    <property type="entry name" value="HTHLYSR"/>
</dbReference>